<organism evidence="1 2">
    <name type="scientific">Brachionus plicatilis</name>
    <name type="common">Marine rotifer</name>
    <name type="synonym">Brachionus muelleri</name>
    <dbReference type="NCBI Taxonomy" id="10195"/>
    <lineage>
        <taxon>Eukaryota</taxon>
        <taxon>Metazoa</taxon>
        <taxon>Spiralia</taxon>
        <taxon>Gnathifera</taxon>
        <taxon>Rotifera</taxon>
        <taxon>Eurotatoria</taxon>
        <taxon>Monogononta</taxon>
        <taxon>Pseudotrocha</taxon>
        <taxon>Ploima</taxon>
        <taxon>Brachionidae</taxon>
        <taxon>Brachionus</taxon>
    </lineage>
</organism>
<sequence>MPISTIRNCNLLVCKIEIGFEFCKEFGFEFCFIDEVLFFNKVYMKMCFKSKIIIIIVEKIYVIKQFPHILLKHNTNKNSNLKTFEIIFFKIVNAFKIKFHSAFINLYLIKKYGPRPLLAILVNI</sequence>
<proteinExistence type="predicted"/>
<evidence type="ECO:0000313" key="1">
    <source>
        <dbReference type="EMBL" id="RNA19983.1"/>
    </source>
</evidence>
<dbReference type="EMBL" id="REGN01003934">
    <property type="protein sequence ID" value="RNA19983.1"/>
    <property type="molecule type" value="Genomic_DNA"/>
</dbReference>
<name>A0A3M7R8M6_BRAPC</name>
<reference evidence="1 2" key="1">
    <citation type="journal article" date="2018" name="Sci. Rep.">
        <title>Genomic signatures of local adaptation to the degree of environmental predictability in rotifers.</title>
        <authorList>
            <person name="Franch-Gras L."/>
            <person name="Hahn C."/>
            <person name="Garcia-Roger E.M."/>
            <person name="Carmona M.J."/>
            <person name="Serra M."/>
            <person name="Gomez A."/>
        </authorList>
    </citation>
    <scope>NUCLEOTIDE SEQUENCE [LARGE SCALE GENOMIC DNA]</scope>
    <source>
        <strain evidence="1">HYR1</strain>
    </source>
</reference>
<dbReference type="Proteomes" id="UP000276133">
    <property type="component" value="Unassembled WGS sequence"/>
</dbReference>
<comment type="caution">
    <text evidence="1">The sequence shown here is derived from an EMBL/GenBank/DDBJ whole genome shotgun (WGS) entry which is preliminary data.</text>
</comment>
<accession>A0A3M7R8M6</accession>
<keyword evidence="2" id="KW-1185">Reference proteome</keyword>
<evidence type="ECO:0000313" key="2">
    <source>
        <dbReference type="Proteomes" id="UP000276133"/>
    </source>
</evidence>
<protein>
    <submittedName>
        <fullName evidence="1">Uncharacterized protein</fullName>
    </submittedName>
</protein>
<dbReference type="AlphaFoldDB" id="A0A3M7R8M6"/>
<gene>
    <name evidence="1" type="ORF">BpHYR1_051524</name>
</gene>